<reference evidence="2 3" key="1">
    <citation type="submission" date="2022-06" db="EMBL/GenBank/DDBJ databases">
        <title>Genomic Encyclopedia of Archaeal and Bacterial Type Strains, Phase II (KMG-II): from individual species to whole genera.</title>
        <authorList>
            <person name="Goeker M."/>
        </authorList>
    </citation>
    <scope>NUCLEOTIDE SEQUENCE [LARGE SCALE GENOMIC DNA]</scope>
    <source>
        <strain evidence="2 3">DSM 45037</strain>
    </source>
</reference>
<proteinExistence type="predicted"/>
<dbReference type="Proteomes" id="UP001205740">
    <property type="component" value="Unassembled WGS sequence"/>
</dbReference>
<gene>
    <name evidence="2" type="ORF">LX12_003845</name>
</gene>
<evidence type="ECO:0000256" key="1">
    <source>
        <dbReference type="SAM" id="MobiDB-lite"/>
    </source>
</evidence>
<evidence type="ECO:0000313" key="3">
    <source>
        <dbReference type="Proteomes" id="UP001205740"/>
    </source>
</evidence>
<name>A0ABT1H9P7_9NOCA</name>
<comment type="caution">
    <text evidence="2">The sequence shown here is derived from an EMBL/GenBank/DDBJ whole genome shotgun (WGS) entry which is preliminary data.</text>
</comment>
<keyword evidence="3" id="KW-1185">Reference proteome</keyword>
<dbReference type="InterPro" id="IPR040701">
    <property type="entry name" value="Bact_RF_family2"/>
</dbReference>
<organism evidence="2 3">
    <name type="scientific">Williamsia serinedens</name>
    <dbReference type="NCBI Taxonomy" id="391736"/>
    <lineage>
        <taxon>Bacteria</taxon>
        <taxon>Bacillati</taxon>
        <taxon>Actinomycetota</taxon>
        <taxon>Actinomycetes</taxon>
        <taxon>Mycobacteriales</taxon>
        <taxon>Nocardiaceae</taxon>
        <taxon>Williamsia</taxon>
    </lineage>
</organism>
<protein>
    <submittedName>
        <fullName evidence="2">Uncharacterized protein</fullName>
    </submittedName>
</protein>
<dbReference type="EMBL" id="JAMTCG010000007">
    <property type="protein sequence ID" value="MCP2162637.1"/>
    <property type="molecule type" value="Genomic_DNA"/>
</dbReference>
<feature type="region of interest" description="Disordered" evidence="1">
    <location>
        <begin position="148"/>
        <end position="176"/>
    </location>
</feature>
<feature type="compositionally biased region" description="Basic and acidic residues" evidence="1">
    <location>
        <begin position="166"/>
        <end position="175"/>
    </location>
</feature>
<evidence type="ECO:0000313" key="2">
    <source>
        <dbReference type="EMBL" id="MCP2162637.1"/>
    </source>
</evidence>
<sequence>MRASNLRSLTEQEPPFVSVHIDDSHDTENAEHELSLRWRAVREDLVDAGAEQRVVDLVEDTLLRSAPPVGASGRSIVATKSGVHLDARLVRPPVRTVARHSALPYLVPLIEHGVSSTLQVVAVVDHTGADVLELTGTSVAHRETVDGVGTPVHHASGAETAGPGDPQRRSDEQSRKNIAAAVDHLCAIVDRRRPERVYVVGETTSLADLHAAAPSRLADVLHNLPIGARGSGLSESDILAAVAQADERRRNEVLDATARRFDAEIHREEGLAVEGLTGPRSAGRCATVRSTPW</sequence>
<accession>A0ABT1H9P7</accession>
<dbReference type="Pfam" id="PF18844">
    <property type="entry name" value="baeRF_family2"/>
    <property type="match status" value="1"/>
</dbReference>
<dbReference type="RefSeq" id="WP_253656197.1">
    <property type="nucleotide sequence ID" value="NZ_BAAAOE010000002.1"/>
</dbReference>